<dbReference type="GO" id="GO:0006516">
    <property type="term" value="P:glycoprotein catabolic process"/>
    <property type="evidence" value="ECO:0007669"/>
    <property type="project" value="TreeGrafter"/>
</dbReference>
<evidence type="ECO:0000256" key="3">
    <source>
        <dbReference type="ARBA" id="ARBA00022801"/>
    </source>
</evidence>
<dbReference type="Pfam" id="PF22666">
    <property type="entry name" value="Glyco_hydro_2_N2"/>
    <property type="match status" value="1"/>
</dbReference>
<dbReference type="SUPFAM" id="SSF51445">
    <property type="entry name" value="(Trans)glycosidases"/>
    <property type="match status" value="1"/>
</dbReference>
<evidence type="ECO:0000259" key="5">
    <source>
        <dbReference type="Pfam" id="PF22666"/>
    </source>
</evidence>
<dbReference type="InterPro" id="IPR013783">
    <property type="entry name" value="Ig-like_fold"/>
</dbReference>
<organism evidence="6 7">
    <name type="scientific">Adineta ricciae</name>
    <name type="common">Rotifer</name>
    <dbReference type="NCBI Taxonomy" id="249248"/>
    <lineage>
        <taxon>Eukaryota</taxon>
        <taxon>Metazoa</taxon>
        <taxon>Spiralia</taxon>
        <taxon>Gnathifera</taxon>
        <taxon>Rotifera</taxon>
        <taxon>Eurotatoria</taxon>
        <taxon>Bdelloidea</taxon>
        <taxon>Adinetida</taxon>
        <taxon>Adinetidae</taxon>
        <taxon>Adineta</taxon>
    </lineage>
</organism>
<keyword evidence="3" id="KW-0378">Hydrolase</keyword>
<dbReference type="AlphaFoldDB" id="A0A816H382"/>
<dbReference type="InterPro" id="IPR050887">
    <property type="entry name" value="Beta-mannosidase_GH2"/>
</dbReference>
<evidence type="ECO:0000256" key="2">
    <source>
        <dbReference type="ARBA" id="ARBA00012754"/>
    </source>
</evidence>
<name>A0A816H382_ADIRI</name>
<dbReference type="InterPro" id="IPR054593">
    <property type="entry name" value="Beta-mannosidase-like_N2"/>
</dbReference>
<dbReference type="GO" id="GO:0004567">
    <property type="term" value="F:beta-mannosidase activity"/>
    <property type="evidence" value="ECO:0007669"/>
    <property type="project" value="UniProtKB-EC"/>
</dbReference>
<proteinExistence type="predicted"/>
<evidence type="ECO:0000256" key="1">
    <source>
        <dbReference type="ARBA" id="ARBA00000829"/>
    </source>
</evidence>
<protein>
    <recommendedName>
        <fullName evidence="2">beta-mannosidase</fullName>
        <ecNumber evidence="2">3.2.1.25</ecNumber>
    </recommendedName>
</protein>
<dbReference type="Gene3D" id="2.60.40.10">
    <property type="entry name" value="Immunoglobulins"/>
    <property type="match status" value="1"/>
</dbReference>
<dbReference type="InterPro" id="IPR008979">
    <property type="entry name" value="Galactose-bd-like_sf"/>
</dbReference>
<dbReference type="InterPro" id="IPR017853">
    <property type="entry name" value="GH"/>
</dbReference>
<dbReference type="InterPro" id="IPR036156">
    <property type="entry name" value="Beta-gal/glucu_dom_sf"/>
</dbReference>
<feature type="non-terminal residue" evidence="6">
    <location>
        <position position="442"/>
    </location>
</feature>
<evidence type="ECO:0000313" key="7">
    <source>
        <dbReference type="Proteomes" id="UP000663828"/>
    </source>
</evidence>
<comment type="caution">
    <text evidence="6">The sequence shown here is derived from an EMBL/GenBank/DDBJ whole genome shotgun (WGS) entry which is preliminary data.</text>
</comment>
<dbReference type="Gene3D" id="3.20.20.80">
    <property type="entry name" value="Glycosidases"/>
    <property type="match status" value="1"/>
</dbReference>
<dbReference type="FunFam" id="3.20.20.80:FF:000050">
    <property type="entry name" value="Beta-mannosidase B"/>
    <property type="match status" value="1"/>
</dbReference>
<dbReference type="Proteomes" id="UP000663828">
    <property type="component" value="Unassembled WGS sequence"/>
</dbReference>
<dbReference type="PANTHER" id="PTHR43730">
    <property type="entry name" value="BETA-MANNOSIDASE"/>
    <property type="match status" value="1"/>
</dbReference>
<gene>
    <name evidence="6" type="ORF">XAT740_LOCUS60821</name>
</gene>
<comment type="catalytic activity">
    <reaction evidence="1">
        <text>Hydrolysis of terminal, non-reducing beta-D-mannose residues in beta-D-mannosides.</text>
        <dbReference type="EC" id="3.2.1.25"/>
    </reaction>
</comment>
<reference evidence="6" key="1">
    <citation type="submission" date="2021-02" db="EMBL/GenBank/DDBJ databases">
        <authorList>
            <person name="Nowell W R."/>
        </authorList>
    </citation>
    <scope>NUCLEOTIDE SEQUENCE</scope>
</reference>
<feature type="non-terminal residue" evidence="6">
    <location>
        <position position="1"/>
    </location>
</feature>
<evidence type="ECO:0000313" key="6">
    <source>
        <dbReference type="EMBL" id="CAF1682094.1"/>
    </source>
</evidence>
<keyword evidence="4" id="KW-0326">Glycosidase</keyword>
<dbReference type="EC" id="3.2.1.25" evidence="2"/>
<sequence>VIYALDQSQSYNDSVPPFCPPDIQHGECHVQFIRKEPCSFSWDWAPAFVPIGIPGHLYLEGTTSETILINLESVNIASYQSSYKQWQVDISLSSQNPPFASQLKFVLEKTSFVFQTNVTFKSNLSISLAIPNEMIQLWWPNGYGNQTLYQFSVYNQDQLVGSRSIGFRTIQLIQDSYGSHINGTSFYFLINNHPIYIKGSNWIPPDAFQERVTDQRLERLLRSAQLANMNMLRVWGGGIYERDSFYDIADRLGILLWHDFMFACSLYPVDDLFLTNVYNEVVYQVRRLQSHPSIALWSGNNENELAVAQNWYRIPTERIAKIKNDYRKLYVDTIMKAIKQIDRGNNRPFITSSPTNGLESIEEDYIATNPQDPLYGDVHFYGFSNDTWNPNTYPITRFLSETGMNSLPSLDSWLQVTSNLSDLQFGSSFFEHRKHDTKVDNI</sequence>
<dbReference type="Gene3D" id="2.60.120.260">
    <property type="entry name" value="Galactose-binding domain-like"/>
    <property type="match status" value="1"/>
</dbReference>
<dbReference type="SUPFAM" id="SSF49785">
    <property type="entry name" value="Galactose-binding domain-like"/>
    <property type="match status" value="1"/>
</dbReference>
<evidence type="ECO:0000256" key="4">
    <source>
        <dbReference type="ARBA" id="ARBA00023295"/>
    </source>
</evidence>
<feature type="domain" description="Beta-mannosidase-like galactose-binding" evidence="5">
    <location>
        <begin position="19"/>
        <end position="53"/>
    </location>
</feature>
<accession>A0A816H382</accession>
<dbReference type="SUPFAM" id="SSF49303">
    <property type="entry name" value="beta-Galactosidase/glucuronidase domain"/>
    <property type="match status" value="1"/>
</dbReference>
<dbReference type="PANTHER" id="PTHR43730:SF1">
    <property type="entry name" value="BETA-MANNOSIDASE"/>
    <property type="match status" value="1"/>
</dbReference>
<dbReference type="EMBL" id="CAJNOR010015391">
    <property type="protein sequence ID" value="CAF1682094.1"/>
    <property type="molecule type" value="Genomic_DNA"/>
</dbReference>
<keyword evidence="7" id="KW-1185">Reference proteome</keyword>